<name>A0A0U0ZT38_9MYCO</name>
<dbReference type="AlphaFoldDB" id="A0A0U0ZT38"/>
<sequence length="181" mass="19656">MQITETSNCVKGPTVIFIDRGIRGEAQVVVAATEMPSVRTFNHDRIPALIAPYLTVRFSSLHINGKDYSDSHASYSPERSTHPTRQRNVLTDSGIQPVGYRTHINNTGFTGNAHAKICTLLPLLADRYFTADASKAALLSYADTRIDAAQKALDAAQESLAAARHKHQSIANLTPPKGKSS</sequence>
<dbReference type="RefSeq" id="WP_052619121.1">
    <property type="nucleotide sequence ID" value="NZ_CSWP01000009.1"/>
</dbReference>
<evidence type="ECO:0000313" key="2">
    <source>
        <dbReference type="Proteomes" id="UP000045782"/>
    </source>
</evidence>
<dbReference type="EMBL" id="CSWP01000009">
    <property type="protein sequence ID" value="CPV66858.1"/>
    <property type="molecule type" value="Genomic_DNA"/>
</dbReference>
<accession>A0A0U0ZT38</accession>
<dbReference type="Proteomes" id="UP000045782">
    <property type="component" value="Unassembled WGS sequence"/>
</dbReference>
<gene>
    <name evidence="1" type="ORF">ERS075579_04095</name>
</gene>
<proteinExistence type="predicted"/>
<protein>
    <submittedName>
        <fullName evidence="1">Uncharacterized protein</fullName>
    </submittedName>
</protein>
<organism evidence="1 2">
    <name type="scientific">Mycobacteroides abscessus</name>
    <dbReference type="NCBI Taxonomy" id="36809"/>
    <lineage>
        <taxon>Bacteria</taxon>
        <taxon>Bacillati</taxon>
        <taxon>Actinomycetota</taxon>
        <taxon>Actinomycetes</taxon>
        <taxon>Mycobacteriales</taxon>
        <taxon>Mycobacteriaceae</taxon>
        <taxon>Mycobacteroides</taxon>
    </lineage>
</organism>
<reference evidence="1 2" key="1">
    <citation type="submission" date="2015-03" db="EMBL/GenBank/DDBJ databases">
        <authorList>
            <person name="Murphy D."/>
        </authorList>
    </citation>
    <scope>NUCLEOTIDE SEQUENCE [LARGE SCALE GENOMIC DNA]</scope>
    <source>
        <strain evidence="1 2">PAP088</strain>
    </source>
</reference>
<evidence type="ECO:0000313" key="1">
    <source>
        <dbReference type="EMBL" id="CPV66858.1"/>
    </source>
</evidence>